<dbReference type="EMBL" id="BSBI01000006">
    <property type="protein sequence ID" value="GLF95863.1"/>
    <property type="molecule type" value="Genomic_DNA"/>
</dbReference>
<dbReference type="Proteomes" id="UP001291653">
    <property type="component" value="Unassembled WGS sequence"/>
</dbReference>
<protein>
    <submittedName>
        <fullName evidence="2">Uncharacterized protein</fullName>
    </submittedName>
</protein>
<keyword evidence="3" id="KW-1185">Reference proteome</keyword>
<evidence type="ECO:0000313" key="3">
    <source>
        <dbReference type="Proteomes" id="UP001291653"/>
    </source>
</evidence>
<accession>A0ABQ5NZT8</accession>
<reference evidence="2 3" key="1">
    <citation type="submission" date="2022-10" db="EMBL/GenBank/DDBJ databases">
        <title>Draft genome sequence of Streptomyces sp. YSPA8.</title>
        <authorList>
            <person name="Moriuchi R."/>
            <person name="Dohra H."/>
            <person name="Yamamura H."/>
            <person name="Kodani S."/>
        </authorList>
    </citation>
    <scope>NUCLEOTIDE SEQUENCE [LARGE SCALE GENOMIC DNA]</scope>
    <source>
        <strain evidence="2 3">YSPA8</strain>
    </source>
</reference>
<name>A0ABQ5NZT8_9ACTN</name>
<proteinExistence type="predicted"/>
<organism evidence="2 3">
    <name type="scientific">Streptomyces yaizuensis</name>
    <dbReference type="NCBI Taxonomy" id="2989713"/>
    <lineage>
        <taxon>Bacteria</taxon>
        <taxon>Bacillati</taxon>
        <taxon>Actinomycetota</taxon>
        <taxon>Actinomycetes</taxon>
        <taxon>Kitasatosporales</taxon>
        <taxon>Streptomycetaceae</taxon>
        <taxon>Streptomyces</taxon>
    </lineage>
</organism>
<evidence type="ECO:0000313" key="2">
    <source>
        <dbReference type="EMBL" id="GLF95863.1"/>
    </source>
</evidence>
<evidence type="ECO:0000256" key="1">
    <source>
        <dbReference type="SAM" id="MobiDB-lite"/>
    </source>
</evidence>
<sequence length="69" mass="7610">MTDSAKSPAPQGSYPDFNPLAFPPCECPDPDCTLKSPRQGAGESLVILALRARVREDNERRRTFGDFGR</sequence>
<gene>
    <name evidence="2" type="ORF">SYYSPA8_16220</name>
</gene>
<dbReference type="RefSeq" id="WP_323447913.1">
    <property type="nucleotide sequence ID" value="NZ_BSBI01000006.1"/>
</dbReference>
<comment type="caution">
    <text evidence="2">The sequence shown here is derived from an EMBL/GenBank/DDBJ whole genome shotgun (WGS) entry which is preliminary data.</text>
</comment>
<feature type="region of interest" description="Disordered" evidence="1">
    <location>
        <begin position="1"/>
        <end position="20"/>
    </location>
</feature>